<dbReference type="EMBL" id="BMAU01021385">
    <property type="protein sequence ID" value="GFY28600.1"/>
    <property type="molecule type" value="Genomic_DNA"/>
</dbReference>
<dbReference type="Proteomes" id="UP000887159">
    <property type="component" value="Unassembled WGS sequence"/>
</dbReference>
<sequence length="93" mass="10293">MIDMHLPGHPSVREVELHAAAGLMDSDRCQTIQHHLRPPLRKKKGETFFLQISPIILHDNARSQAAQAVTDLFRSMGLGSALPSTMLPMSKPL</sequence>
<gene>
    <name evidence="1" type="ORF">TNCV_4150311</name>
</gene>
<dbReference type="AlphaFoldDB" id="A0A8X6W5S3"/>
<comment type="caution">
    <text evidence="1">The sequence shown here is derived from an EMBL/GenBank/DDBJ whole genome shotgun (WGS) entry which is preliminary data.</text>
</comment>
<evidence type="ECO:0000313" key="1">
    <source>
        <dbReference type="EMBL" id="GFY28600.1"/>
    </source>
</evidence>
<reference evidence="1" key="1">
    <citation type="submission" date="2020-08" db="EMBL/GenBank/DDBJ databases">
        <title>Multicomponent nature underlies the extraordinary mechanical properties of spider dragline silk.</title>
        <authorList>
            <person name="Kono N."/>
            <person name="Nakamura H."/>
            <person name="Mori M."/>
            <person name="Yoshida Y."/>
            <person name="Ohtoshi R."/>
            <person name="Malay A.D."/>
            <person name="Moran D.A.P."/>
            <person name="Tomita M."/>
            <person name="Numata K."/>
            <person name="Arakawa K."/>
        </authorList>
    </citation>
    <scope>NUCLEOTIDE SEQUENCE</scope>
</reference>
<protein>
    <submittedName>
        <fullName evidence="1">Uncharacterized protein</fullName>
    </submittedName>
</protein>
<accession>A0A8X6W5S3</accession>
<keyword evidence="2" id="KW-1185">Reference proteome</keyword>
<name>A0A8X6W5S3_TRICX</name>
<evidence type="ECO:0000313" key="2">
    <source>
        <dbReference type="Proteomes" id="UP000887159"/>
    </source>
</evidence>
<proteinExistence type="predicted"/>
<organism evidence="1 2">
    <name type="scientific">Trichonephila clavipes</name>
    <name type="common">Golden silk orbweaver</name>
    <name type="synonym">Nephila clavipes</name>
    <dbReference type="NCBI Taxonomy" id="2585209"/>
    <lineage>
        <taxon>Eukaryota</taxon>
        <taxon>Metazoa</taxon>
        <taxon>Ecdysozoa</taxon>
        <taxon>Arthropoda</taxon>
        <taxon>Chelicerata</taxon>
        <taxon>Arachnida</taxon>
        <taxon>Araneae</taxon>
        <taxon>Araneomorphae</taxon>
        <taxon>Entelegynae</taxon>
        <taxon>Araneoidea</taxon>
        <taxon>Nephilidae</taxon>
        <taxon>Trichonephila</taxon>
    </lineage>
</organism>